<evidence type="ECO:0000313" key="2">
    <source>
        <dbReference type="EMBL" id="BAT10345.1"/>
    </source>
</evidence>
<keyword evidence="3" id="KW-1185">Reference proteome</keyword>
<name>A0A0P0XSV4_ORYSJ</name>
<feature type="compositionally biased region" description="Polar residues" evidence="1">
    <location>
        <begin position="24"/>
        <end position="34"/>
    </location>
</feature>
<organism evidence="2 3">
    <name type="scientific">Oryza sativa subsp. japonica</name>
    <name type="common">Rice</name>
    <dbReference type="NCBI Taxonomy" id="39947"/>
    <lineage>
        <taxon>Eukaryota</taxon>
        <taxon>Viridiplantae</taxon>
        <taxon>Streptophyta</taxon>
        <taxon>Embryophyta</taxon>
        <taxon>Tracheophyta</taxon>
        <taxon>Spermatophyta</taxon>
        <taxon>Magnoliopsida</taxon>
        <taxon>Liliopsida</taxon>
        <taxon>Poales</taxon>
        <taxon>Poaceae</taxon>
        <taxon>BOP clade</taxon>
        <taxon>Oryzoideae</taxon>
        <taxon>Oryzeae</taxon>
        <taxon>Oryzinae</taxon>
        <taxon>Oryza</taxon>
        <taxon>Oryza sativa</taxon>
    </lineage>
</organism>
<gene>
    <name evidence="2" type="ordered locus">Os10g0327901</name>
    <name evidence="2" type="ORF">OSNPB_100327901</name>
</gene>
<dbReference type="AlphaFoldDB" id="A0A0P0XSV4"/>
<dbReference type="PaxDb" id="39947-A0A0P0XSV4"/>
<protein>
    <submittedName>
        <fullName evidence="2">Os10g0327901 protein</fullName>
    </submittedName>
</protein>
<dbReference type="InParanoid" id="A0A0P0XSV4"/>
<feature type="region of interest" description="Disordered" evidence="1">
    <location>
        <begin position="1"/>
        <end position="108"/>
    </location>
</feature>
<feature type="compositionally biased region" description="Low complexity" evidence="1">
    <location>
        <begin position="68"/>
        <end position="77"/>
    </location>
</feature>
<proteinExistence type="predicted"/>
<feature type="compositionally biased region" description="Gly residues" evidence="1">
    <location>
        <begin position="96"/>
        <end position="108"/>
    </location>
</feature>
<dbReference type="EMBL" id="AP014966">
    <property type="protein sequence ID" value="BAT10345.1"/>
    <property type="molecule type" value="Genomic_DNA"/>
</dbReference>
<reference evidence="2 3" key="2">
    <citation type="journal article" date="2013" name="Plant Cell Physiol.">
        <title>Rice Annotation Project Database (RAP-DB): an integrative and interactive database for rice genomics.</title>
        <authorList>
            <person name="Sakai H."/>
            <person name="Lee S.S."/>
            <person name="Tanaka T."/>
            <person name="Numa H."/>
            <person name="Kim J."/>
            <person name="Kawahara Y."/>
            <person name="Wakimoto H."/>
            <person name="Yang C.C."/>
            <person name="Iwamoto M."/>
            <person name="Abe T."/>
            <person name="Yamada Y."/>
            <person name="Muto A."/>
            <person name="Inokuchi H."/>
            <person name="Ikemura T."/>
            <person name="Matsumoto T."/>
            <person name="Sasaki T."/>
            <person name="Itoh T."/>
        </authorList>
    </citation>
    <scope>NUCLEOTIDE SEQUENCE [LARGE SCALE GENOMIC DNA]</scope>
    <source>
        <strain evidence="3">cv. Nipponbare</strain>
    </source>
</reference>
<dbReference type="Proteomes" id="UP000059680">
    <property type="component" value="Chromosome 10"/>
</dbReference>
<reference evidence="3" key="1">
    <citation type="journal article" date="2005" name="Nature">
        <title>The map-based sequence of the rice genome.</title>
        <authorList>
            <consortium name="International rice genome sequencing project (IRGSP)"/>
            <person name="Matsumoto T."/>
            <person name="Wu J."/>
            <person name="Kanamori H."/>
            <person name="Katayose Y."/>
            <person name="Fujisawa M."/>
            <person name="Namiki N."/>
            <person name="Mizuno H."/>
            <person name="Yamamoto K."/>
            <person name="Antonio B.A."/>
            <person name="Baba T."/>
            <person name="Sakata K."/>
            <person name="Nagamura Y."/>
            <person name="Aoki H."/>
            <person name="Arikawa K."/>
            <person name="Arita K."/>
            <person name="Bito T."/>
            <person name="Chiden Y."/>
            <person name="Fujitsuka N."/>
            <person name="Fukunaka R."/>
            <person name="Hamada M."/>
            <person name="Harada C."/>
            <person name="Hayashi A."/>
            <person name="Hijishita S."/>
            <person name="Honda M."/>
            <person name="Hosokawa S."/>
            <person name="Ichikawa Y."/>
            <person name="Idonuma A."/>
            <person name="Iijima M."/>
            <person name="Ikeda M."/>
            <person name="Ikeno M."/>
            <person name="Ito K."/>
            <person name="Ito S."/>
            <person name="Ito T."/>
            <person name="Ito Y."/>
            <person name="Ito Y."/>
            <person name="Iwabuchi A."/>
            <person name="Kamiya K."/>
            <person name="Karasawa W."/>
            <person name="Kurita K."/>
            <person name="Katagiri S."/>
            <person name="Kikuta A."/>
            <person name="Kobayashi H."/>
            <person name="Kobayashi N."/>
            <person name="Machita K."/>
            <person name="Maehara T."/>
            <person name="Masukawa M."/>
            <person name="Mizubayashi T."/>
            <person name="Mukai Y."/>
            <person name="Nagasaki H."/>
            <person name="Nagata Y."/>
            <person name="Naito S."/>
            <person name="Nakashima M."/>
            <person name="Nakama Y."/>
            <person name="Nakamichi Y."/>
            <person name="Nakamura M."/>
            <person name="Meguro A."/>
            <person name="Negishi M."/>
            <person name="Ohta I."/>
            <person name="Ohta T."/>
            <person name="Okamoto M."/>
            <person name="Ono N."/>
            <person name="Saji S."/>
            <person name="Sakaguchi M."/>
            <person name="Sakai K."/>
            <person name="Shibata M."/>
            <person name="Shimokawa T."/>
            <person name="Song J."/>
            <person name="Takazaki Y."/>
            <person name="Terasawa K."/>
            <person name="Tsugane M."/>
            <person name="Tsuji K."/>
            <person name="Ueda S."/>
            <person name="Waki K."/>
            <person name="Yamagata H."/>
            <person name="Yamamoto M."/>
            <person name="Yamamoto S."/>
            <person name="Yamane H."/>
            <person name="Yoshiki S."/>
            <person name="Yoshihara R."/>
            <person name="Yukawa K."/>
            <person name="Zhong H."/>
            <person name="Yano M."/>
            <person name="Yuan Q."/>
            <person name="Ouyang S."/>
            <person name="Liu J."/>
            <person name="Jones K.M."/>
            <person name="Gansberger K."/>
            <person name="Moffat K."/>
            <person name="Hill J."/>
            <person name="Bera J."/>
            <person name="Fadrosh D."/>
            <person name="Jin S."/>
            <person name="Johri S."/>
            <person name="Kim M."/>
            <person name="Overton L."/>
            <person name="Reardon M."/>
            <person name="Tsitrin T."/>
            <person name="Vuong H."/>
            <person name="Weaver B."/>
            <person name="Ciecko A."/>
            <person name="Tallon L."/>
            <person name="Jackson J."/>
            <person name="Pai G."/>
            <person name="Aken S.V."/>
            <person name="Utterback T."/>
            <person name="Reidmuller S."/>
            <person name="Feldblyum T."/>
            <person name="Hsiao J."/>
            <person name="Zismann V."/>
            <person name="Iobst S."/>
            <person name="de Vazeille A.R."/>
            <person name="Buell C.R."/>
            <person name="Ying K."/>
            <person name="Li Y."/>
            <person name="Lu T."/>
            <person name="Huang Y."/>
            <person name="Zhao Q."/>
            <person name="Feng Q."/>
            <person name="Zhang L."/>
            <person name="Zhu J."/>
            <person name="Weng Q."/>
            <person name="Mu J."/>
            <person name="Lu Y."/>
            <person name="Fan D."/>
            <person name="Liu Y."/>
            <person name="Guan J."/>
            <person name="Zhang Y."/>
            <person name="Yu S."/>
            <person name="Liu X."/>
            <person name="Zhang Y."/>
            <person name="Hong G."/>
            <person name="Han B."/>
            <person name="Choisne N."/>
            <person name="Demange N."/>
            <person name="Orjeda G."/>
            <person name="Samain S."/>
            <person name="Cattolico L."/>
            <person name="Pelletier E."/>
            <person name="Couloux A."/>
            <person name="Segurens B."/>
            <person name="Wincker P."/>
            <person name="D'Hont A."/>
            <person name="Scarpelli C."/>
            <person name="Weissenbach J."/>
            <person name="Salanoubat M."/>
            <person name="Quetier F."/>
            <person name="Yu Y."/>
            <person name="Kim H.R."/>
            <person name="Rambo T."/>
            <person name="Currie J."/>
            <person name="Collura K."/>
            <person name="Luo M."/>
            <person name="Yang T."/>
            <person name="Ammiraju J.S.S."/>
            <person name="Engler F."/>
            <person name="Soderlund C."/>
            <person name="Wing R.A."/>
            <person name="Palmer L.E."/>
            <person name="de la Bastide M."/>
            <person name="Spiegel L."/>
            <person name="Nascimento L."/>
            <person name="Zutavern T."/>
            <person name="O'Shaughnessy A."/>
            <person name="Dike S."/>
            <person name="Dedhia N."/>
            <person name="Preston R."/>
            <person name="Balija V."/>
            <person name="McCombie W.R."/>
            <person name="Chow T."/>
            <person name="Chen H."/>
            <person name="Chung M."/>
            <person name="Chen C."/>
            <person name="Shaw J."/>
            <person name="Wu H."/>
            <person name="Hsiao K."/>
            <person name="Chao Y."/>
            <person name="Chu M."/>
            <person name="Cheng C."/>
            <person name="Hour A."/>
            <person name="Lee P."/>
            <person name="Lin S."/>
            <person name="Lin Y."/>
            <person name="Liou J."/>
            <person name="Liu S."/>
            <person name="Hsing Y."/>
            <person name="Raghuvanshi S."/>
            <person name="Mohanty A."/>
            <person name="Bharti A.K."/>
            <person name="Gaur A."/>
            <person name="Gupta V."/>
            <person name="Kumar D."/>
            <person name="Ravi V."/>
            <person name="Vij S."/>
            <person name="Kapur A."/>
            <person name="Khurana P."/>
            <person name="Khurana P."/>
            <person name="Khurana J.P."/>
            <person name="Tyagi A.K."/>
            <person name="Gaikwad K."/>
            <person name="Singh A."/>
            <person name="Dalal V."/>
            <person name="Srivastava S."/>
            <person name="Dixit A."/>
            <person name="Pal A.K."/>
            <person name="Ghazi I.A."/>
            <person name="Yadav M."/>
            <person name="Pandit A."/>
            <person name="Bhargava A."/>
            <person name="Sureshbabu K."/>
            <person name="Batra K."/>
            <person name="Sharma T.R."/>
            <person name="Mohapatra T."/>
            <person name="Singh N.K."/>
            <person name="Messing J."/>
            <person name="Nelson A.B."/>
            <person name="Fuks G."/>
            <person name="Kavchok S."/>
            <person name="Keizer G."/>
            <person name="Linton E."/>
            <person name="Llaca V."/>
            <person name="Song R."/>
            <person name="Tanyolac B."/>
            <person name="Young S."/>
            <person name="Ho-Il K."/>
            <person name="Hahn J.H."/>
            <person name="Sangsakoo G."/>
            <person name="Vanavichit A."/>
            <person name="de Mattos Luiz.A.T."/>
            <person name="Zimmer P.D."/>
            <person name="Malone G."/>
            <person name="Dellagostin O."/>
            <person name="de Oliveira A.C."/>
            <person name="Bevan M."/>
            <person name="Bancroft I."/>
            <person name="Minx P."/>
            <person name="Cordum H."/>
            <person name="Wilson R."/>
            <person name="Cheng Z."/>
            <person name="Jin W."/>
            <person name="Jiang J."/>
            <person name="Leong S.A."/>
            <person name="Iwama H."/>
            <person name="Gojobori T."/>
            <person name="Itoh T."/>
            <person name="Niimura Y."/>
            <person name="Fujii Y."/>
            <person name="Habara T."/>
            <person name="Sakai H."/>
            <person name="Sato Y."/>
            <person name="Wilson G."/>
            <person name="Kumar K."/>
            <person name="McCouch S."/>
            <person name="Juretic N."/>
            <person name="Hoen D."/>
            <person name="Wright S."/>
            <person name="Bruskiewich R."/>
            <person name="Bureau T."/>
            <person name="Miyao A."/>
            <person name="Hirochika H."/>
            <person name="Nishikawa T."/>
            <person name="Kadowaki K."/>
            <person name="Sugiura M."/>
            <person name="Burr B."/>
            <person name="Sasaki T."/>
        </authorList>
    </citation>
    <scope>NUCLEOTIDE SEQUENCE [LARGE SCALE GENOMIC DNA]</scope>
    <source>
        <strain evidence="3">cv. Nipponbare</strain>
    </source>
</reference>
<sequence length="137" mass="14690">MALAHPFTEKKKPTNRRKKMQIYLTHNRTRNQTGIHGPWIDREKPPGPPPSSEHLALARPPDENNRQSSSAAAAAAGRRSRGGGAVGARGMEGRTSEGGGRGRGGWSGRGFASAARLLVLGQCRRRYVRSIGVGGLQ</sequence>
<accession>A0A0P0XSV4</accession>
<evidence type="ECO:0000256" key="1">
    <source>
        <dbReference type="SAM" id="MobiDB-lite"/>
    </source>
</evidence>
<evidence type="ECO:0000313" key="3">
    <source>
        <dbReference type="Proteomes" id="UP000059680"/>
    </source>
</evidence>
<reference evidence="2 3" key="3">
    <citation type="journal article" date="2013" name="Rice">
        <title>Improvement of the Oryza sativa Nipponbare reference genome using next generation sequence and optical map data.</title>
        <authorList>
            <person name="Kawahara Y."/>
            <person name="de la Bastide M."/>
            <person name="Hamilton J.P."/>
            <person name="Kanamori H."/>
            <person name="McCombie W.R."/>
            <person name="Ouyang S."/>
            <person name="Schwartz D.C."/>
            <person name="Tanaka T."/>
            <person name="Wu J."/>
            <person name="Zhou S."/>
            <person name="Childs K.L."/>
            <person name="Davidson R.M."/>
            <person name="Lin H."/>
            <person name="Quesada-Ocampo L."/>
            <person name="Vaillancourt B."/>
            <person name="Sakai H."/>
            <person name="Lee S.S."/>
            <person name="Kim J."/>
            <person name="Numa H."/>
            <person name="Itoh T."/>
            <person name="Buell C.R."/>
            <person name="Matsumoto T."/>
        </authorList>
    </citation>
    <scope>NUCLEOTIDE SEQUENCE [LARGE SCALE GENOMIC DNA]</scope>
    <source>
        <strain evidence="3">cv. Nipponbare</strain>
    </source>
</reference>